<evidence type="ECO:0008006" key="4">
    <source>
        <dbReference type="Google" id="ProtNLM"/>
    </source>
</evidence>
<organism evidence="2 3">
    <name type="scientific">Riccia sorocarpa</name>
    <dbReference type="NCBI Taxonomy" id="122646"/>
    <lineage>
        <taxon>Eukaryota</taxon>
        <taxon>Viridiplantae</taxon>
        <taxon>Streptophyta</taxon>
        <taxon>Embryophyta</taxon>
        <taxon>Marchantiophyta</taxon>
        <taxon>Marchantiopsida</taxon>
        <taxon>Marchantiidae</taxon>
        <taxon>Marchantiales</taxon>
        <taxon>Ricciaceae</taxon>
        <taxon>Riccia</taxon>
    </lineage>
</organism>
<sequence>MAAVSCFSIVVSGQDSFSCSGSSLCRDLAQSDCDAAFRQIQAGNRYFTGGNKGSTGVCSGHCGLFVSGSNCDLTGQEMIDAFHQLRDRNCAKCGVKTYNDGCKFKADYEIYTLQIVVLWQLVIITFSLLLDGA</sequence>
<keyword evidence="1" id="KW-0812">Transmembrane</keyword>
<dbReference type="Proteomes" id="UP001633002">
    <property type="component" value="Unassembled WGS sequence"/>
</dbReference>
<dbReference type="EMBL" id="JBJQOH010000007">
    <property type="protein sequence ID" value="KAL3679677.1"/>
    <property type="molecule type" value="Genomic_DNA"/>
</dbReference>
<accession>A0ABD3GMF3</accession>
<evidence type="ECO:0000256" key="1">
    <source>
        <dbReference type="SAM" id="Phobius"/>
    </source>
</evidence>
<dbReference type="Gene3D" id="3.30.430.10">
    <property type="entry name" value="Killer Toxin P4, subunit A"/>
    <property type="match status" value="1"/>
</dbReference>
<evidence type="ECO:0000313" key="2">
    <source>
        <dbReference type="EMBL" id="KAL3679677.1"/>
    </source>
</evidence>
<dbReference type="AlphaFoldDB" id="A0ABD3GMF3"/>
<keyword evidence="1" id="KW-0472">Membrane</keyword>
<feature type="transmembrane region" description="Helical" evidence="1">
    <location>
        <begin position="111"/>
        <end position="130"/>
    </location>
</feature>
<gene>
    <name evidence="2" type="ORF">R1sor_022633</name>
</gene>
<dbReference type="InterPro" id="IPR029167">
    <property type="entry name" value="Mug117"/>
</dbReference>
<comment type="caution">
    <text evidence="2">The sequence shown here is derived from an EMBL/GenBank/DDBJ whole genome shotgun (WGS) entry which is preliminary data.</text>
</comment>
<name>A0ABD3GMF3_9MARC</name>
<protein>
    <recommendedName>
        <fullName evidence="4">Killer toxin Kp4 domain-containing protein</fullName>
    </recommendedName>
</protein>
<keyword evidence="3" id="KW-1185">Reference proteome</keyword>
<keyword evidence="1" id="KW-1133">Transmembrane helix</keyword>
<reference evidence="2 3" key="1">
    <citation type="submission" date="2024-09" db="EMBL/GenBank/DDBJ databases">
        <title>Chromosome-scale assembly of Riccia sorocarpa.</title>
        <authorList>
            <person name="Paukszto L."/>
        </authorList>
    </citation>
    <scope>NUCLEOTIDE SEQUENCE [LARGE SCALE GENOMIC DNA]</scope>
    <source>
        <strain evidence="2">LP-2024</strain>
        <tissue evidence="2">Aerial parts of the thallus</tissue>
    </source>
</reference>
<evidence type="ECO:0000313" key="3">
    <source>
        <dbReference type="Proteomes" id="UP001633002"/>
    </source>
</evidence>
<proteinExistence type="predicted"/>
<dbReference type="Pfam" id="PF15474">
    <property type="entry name" value="MU117"/>
    <property type="match status" value="1"/>
</dbReference>